<dbReference type="Pfam" id="PF00202">
    <property type="entry name" value="Aminotran_3"/>
    <property type="match status" value="1"/>
</dbReference>
<dbReference type="InterPro" id="IPR015424">
    <property type="entry name" value="PyrdxlP-dep_Trfase"/>
</dbReference>
<dbReference type="SUPFAM" id="SSF53383">
    <property type="entry name" value="PLP-dependent transferases"/>
    <property type="match status" value="1"/>
</dbReference>
<keyword evidence="3 4" id="KW-0663">Pyridoxal phosphate</keyword>
<dbReference type="InterPro" id="IPR049704">
    <property type="entry name" value="Aminotrans_3_PPA_site"/>
</dbReference>
<dbReference type="PROSITE" id="PS00600">
    <property type="entry name" value="AA_TRANSFER_CLASS_3"/>
    <property type="match status" value="1"/>
</dbReference>
<dbReference type="PANTHER" id="PTHR11986">
    <property type="entry name" value="AMINOTRANSFERASE CLASS III"/>
    <property type="match status" value="1"/>
</dbReference>
<evidence type="ECO:0000313" key="6">
    <source>
        <dbReference type="Proteomes" id="UP000287296"/>
    </source>
</evidence>
<reference evidence="5 6" key="1">
    <citation type="submission" date="2018-12" db="EMBL/GenBank/DDBJ databases">
        <authorList>
            <person name="Sun L."/>
            <person name="Chen Z."/>
        </authorList>
    </citation>
    <scope>NUCLEOTIDE SEQUENCE [LARGE SCALE GENOMIC DNA]</scope>
    <source>
        <strain evidence="5 6">LMG 29736</strain>
    </source>
</reference>
<keyword evidence="5" id="KW-0808">Transferase</keyword>
<dbReference type="GO" id="GO:0030170">
    <property type="term" value="F:pyridoxal phosphate binding"/>
    <property type="evidence" value="ECO:0007669"/>
    <property type="project" value="InterPro"/>
</dbReference>
<dbReference type="Gene3D" id="3.90.1150.10">
    <property type="entry name" value="Aspartate Aminotransferase, domain 1"/>
    <property type="match status" value="1"/>
</dbReference>
<dbReference type="InterPro" id="IPR015422">
    <property type="entry name" value="PyrdxlP-dep_Trfase_small"/>
</dbReference>
<dbReference type="CDD" id="cd00610">
    <property type="entry name" value="OAT_like"/>
    <property type="match status" value="1"/>
</dbReference>
<dbReference type="PIRSF" id="PIRSF000521">
    <property type="entry name" value="Transaminase_4ab_Lys_Orn"/>
    <property type="match status" value="1"/>
</dbReference>
<accession>A0A429XAE6</accession>
<comment type="cofactor">
    <cofactor evidence="1">
        <name>pyridoxal 5'-phosphate</name>
        <dbReference type="ChEBI" id="CHEBI:597326"/>
    </cofactor>
</comment>
<sequence>MSQTEKWLEKDRQYVSDALKIRFYPLAVKSGKGVVLRDFENNEYIDISAGWAVANIGYGHEKMASALQEQYKTLSFSSNITIPDNQMIQLSEKLAGMLPGEFKKKVWYGLTGSDANDCIAKLIPISAKRPRMISFMGSYHGQTMGSLSLSGHTAQARFVSGANVVKAPYPNPYRPPFGRTESLTQQVIDYIENEMFTTICPPESTAGIIIEAIQSDGGVIVPPDDFLPELRKLCDRHGIYLIVDEVKVGMGRTGKWFAFEHSGIEVDAVSLGKPLGGGVPISAVIARKEILDCGNALHLFTSSGNPISTKAALTNLSIIEEERLIGNVIEQGEYFKKQLFDLQTKHEIIGDVRGKGLALGVELVEDRVTKKPASEKTAAVCYRAFELGLLVFYVGVHSNVIEVTPPLIINRKEIDIAVAILDQAMADVERGNVNMDKVRQYAGW</sequence>
<dbReference type="PANTHER" id="PTHR11986:SF58">
    <property type="entry name" value="LEUCINE_METHIONINE RACEMASE"/>
    <property type="match status" value="1"/>
</dbReference>
<keyword evidence="5" id="KW-0032">Aminotransferase</keyword>
<proteinExistence type="inferred from homology"/>
<organism evidence="5 6">
    <name type="scientific">Siminovitchia terrae</name>
    <name type="common">Bacillus terrae</name>
    <dbReference type="NCBI Taxonomy" id="1914933"/>
    <lineage>
        <taxon>Bacteria</taxon>
        <taxon>Bacillati</taxon>
        <taxon>Bacillota</taxon>
        <taxon>Bacilli</taxon>
        <taxon>Bacillales</taxon>
        <taxon>Bacillaceae</taxon>
        <taxon>Siminovitchia</taxon>
    </lineage>
</organism>
<name>A0A429XAE6_SIMTE</name>
<evidence type="ECO:0000256" key="4">
    <source>
        <dbReference type="RuleBase" id="RU003560"/>
    </source>
</evidence>
<dbReference type="OrthoDB" id="9807885at2"/>
<dbReference type="InterPro" id="IPR005814">
    <property type="entry name" value="Aminotrans_3"/>
</dbReference>
<evidence type="ECO:0000256" key="2">
    <source>
        <dbReference type="ARBA" id="ARBA00008954"/>
    </source>
</evidence>
<dbReference type="InterPro" id="IPR050103">
    <property type="entry name" value="Class-III_PLP-dep_AT"/>
</dbReference>
<dbReference type="GO" id="GO:0008483">
    <property type="term" value="F:transaminase activity"/>
    <property type="evidence" value="ECO:0007669"/>
    <property type="project" value="UniProtKB-KW"/>
</dbReference>
<evidence type="ECO:0000256" key="1">
    <source>
        <dbReference type="ARBA" id="ARBA00001933"/>
    </source>
</evidence>
<protein>
    <submittedName>
        <fullName evidence="5">Aspartate aminotransferase family protein</fullName>
    </submittedName>
</protein>
<dbReference type="InterPro" id="IPR015421">
    <property type="entry name" value="PyrdxlP-dep_Trfase_major"/>
</dbReference>
<comment type="caution">
    <text evidence="5">The sequence shown here is derived from an EMBL/GenBank/DDBJ whole genome shotgun (WGS) entry which is preliminary data.</text>
</comment>
<evidence type="ECO:0000256" key="3">
    <source>
        <dbReference type="ARBA" id="ARBA00022898"/>
    </source>
</evidence>
<dbReference type="AlphaFoldDB" id="A0A429XAE6"/>
<dbReference type="EMBL" id="QYTW02000005">
    <property type="protein sequence ID" value="RST60332.1"/>
    <property type="molecule type" value="Genomic_DNA"/>
</dbReference>
<dbReference type="RefSeq" id="WP_120117518.1">
    <property type="nucleotide sequence ID" value="NZ_QYTW02000005.1"/>
</dbReference>
<comment type="similarity">
    <text evidence="2 4">Belongs to the class-III pyridoxal-phosphate-dependent aminotransferase family.</text>
</comment>
<dbReference type="Gene3D" id="3.40.640.10">
    <property type="entry name" value="Type I PLP-dependent aspartate aminotransferase-like (Major domain)"/>
    <property type="match status" value="1"/>
</dbReference>
<dbReference type="Proteomes" id="UP000287296">
    <property type="component" value="Unassembled WGS sequence"/>
</dbReference>
<evidence type="ECO:0000313" key="5">
    <source>
        <dbReference type="EMBL" id="RST60332.1"/>
    </source>
</evidence>
<dbReference type="GO" id="GO:0042802">
    <property type="term" value="F:identical protein binding"/>
    <property type="evidence" value="ECO:0007669"/>
    <property type="project" value="TreeGrafter"/>
</dbReference>
<gene>
    <name evidence="5" type="ORF">D5F11_007770</name>
</gene>